<dbReference type="GO" id="GO:0003690">
    <property type="term" value="F:double-stranded DNA binding"/>
    <property type="evidence" value="ECO:0007669"/>
    <property type="project" value="TreeGrafter"/>
</dbReference>
<sequence length="265" mass="30426">MKAEFGTAKYQSKQLKISGLQKLKFYCQLCNKQCRDANGFKNHLSSPSHLGKLSQVSSDPNEDVISKYSEQFTSDFLRLLKMTHGTKKINANRYYQEYISNDRNHIHMNATKWSSLTQFIKFLGTKGHVRVENDNQDDELSFTIALIDRSPEAVKRQEELMKKKRNVRGDEEVTMKILRKQMELGKAKDVEQEVKEDDIKVKAPISSGPVKLLLTSNPTKKRKPIAKAFENSDEDEEEDNDEETKKPIKKIKITNAQNSNSKLLG</sequence>
<name>A0A9P0QTY6_9ASCO</name>
<dbReference type="PROSITE" id="PS00028">
    <property type="entry name" value="ZINC_FINGER_C2H2_1"/>
    <property type="match status" value="1"/>
</dbReference>
<evidence type="ECO:0000256" key="3">
    <source>
        <dbReference type="ARBA" id="ARBA00022771"/>
    </source>
</evidence>
<comment type="caution">
    <text evidence="7">The sequence shown here is derived from an EMBL/GenBank/DDBJ whole genome shotgun (WGS) entry which is preliminary data.</text>
</comment>
<evidence type="ECO:0000256" key="2">
    <source>
        <dbReference type="ARBA" id="ARBA00022723"/>
    </source>
</evidence>
<evidence type="ECO:0000313" key="8">
    <source>
        <dbReference type="Proteomes" id="UP000837801"/>
    </source>
</evidence>
<evidence type="ECO:0000256" key="1">
    <source>
        <dbReference type="ARBA" id="ARBA00008517"/>
    </source>
</evidence>
<accession>A0A9P0QTY6</accession>
<dbReference type="PANTHER" id="PTHR12805">
    <property type="entry name" value="KIN17 KIN, ANTIGENIC DETERMINANT OF RECA PROTEIN HOMOLOG"/>
    <property type="match status" value="1"/>
</dbReference>
<dbReference type="Gene3D" id="3.30.160.60">
    <property type="entry name" value="Classic Zinc Finger"/>
    <property type="match status" value="1"/>
</dbReference>
<keyword evidence="3" id="KW-0863">Zinc-finger</keyword>
<proteinExistence type="inferred from homology"/>
<dbReference type="GO" id="GO:0006974">
    <property type="term" value="P:DNA damage response"/>
    <property type="evidence" value="ECO:0007669"/>
    <property type="project" value="TreeGrafter"/>
</dbReference>
<dbReference type="Gene3D" id="1.10.10.2030">
    <property type="entry name" value="DNA/RNA-binding protein Kin17, conserved domain"/>
    <property type="match status" value="1"/>
</dbReference>
<feature type="region of interest" description="Disordered" evidence="5">
    <location>
        <begin position="210"/>
        <end position="265"/>
    </location>
</feature>
<organism evidence="7 8">
    <name type="scientific">[Candida] railenensis</name>
    <dbReference type="NCBI Taxonomy" id="45579"/>
    <lineage>
        <taxon>Eukaryota</taxon>
        <taxon>Fungi</taxon>
        <taxon>Dikarya</taxon>
        <taxon>Ascomycota</taxon>
        <taxon>Saccharomycotina</taxon>
        <taxon>Pichiomycetes</taxon>
        <taxon>Debaryomycetaceae</taxon>
        <taxon>Kurtzmaniella</taxon>
    </lineage>
</organism>
<dbReference type="OrthoDB" id="10266249at2759"/>
<keyword evidence="2" id="KW-0479">Metal-binding</keyword>
<dbReference type="InterPro" id="IPR037321">
    <property type="entry name" value="KIN17-like"/>
</dbReference>
<feature type="compositionally biased region" description="Polar residues" evidence="5">
    <location>
        <begin position="254"/>
        <end position="265"/>
    </location>
</feature>
<evidence type="ECO:0000313" key="7">
    <source>
        <dbReference type="EMBL" id="CAH2355609.1"/>
    </source>
</evidence>
<dbReference type="InterPro" id="IPR019447">
    <property type="entry name" value="DNA/RNA-bd_Kin17_WH-like_dom"/>
</dbReference>
<dbReference type="AlphaFoldDB" id="A0A9P0QTY6"/>
<dbReference type="SUPFAM" id="SSF57667">
    <property type="entry name" value="beta-beta-alpha zinc fingers"/>
    <property type="match status" value="1"/>
</dbReference>
<evidence type="ECO:0000259" key="6">
    <source>
        <dbReference type="PROSITE" id="PS00028"/>
    </source>
</evidence>
<dbReference type="SMART" id="SM01253">
    <property type="entry name" value="Kin17_mid"/>
    <property type="match status" value="1"/>
</dbReference>
<dbReference type="InterPro" id="IPR056767">
    <property type="entry name" value="C2H2-Znf_KIN17"/>
</dbReference>
<gene>
    <name evidence="7" type="ORF">CLIB1423_29S01068</name>
</gene>
<protein>
    <submittedName>
        <fullName evidence="7">Zinc finger protein Rts2p</fullName>
    </submittedName>
</protein>
<dbReference type="GO" id="GO:0005634">
    <property type="term" value="C:nucleus"/>
    <property type="evidence" value="ECO:0007669"/>
    <property type="project" value="TreeGrafter"/>
</dbReference>
<reference evidence="7" key="1">
    <citation type="submission" date="2022-03" db="EMBL/GenBank/DDBJ databases">
        <authorList>
            <person name="Legras J.-L."/>
            <person name="Devillers H."/>
            <person name="Grondin C."/>
        </authorList>
    </citation>
    <scope>NUCLEOTIDE SEQUENCE</scope>
    <source>
        <strain evidence="7">CLIB 1423</strain>
    </source>
</reference>
<evidence type="ECO:0000256" key="5">
    <source>
        <dbReference type="SAM" id="MobiDB-lite"/>
    </source>
</evidence>
<dbReference type="Proteomes" id="UP000837801">
    <property type="component" value="Unassembled WGS sequence"/>
</dbReference>
<dbReference type="GO" id="GO:0008270">
    <property type="term" value="F:zinc ion binding"/>
    <property type="evidence" value="ECO:0007669"/>
    <property type="project" value="UniProtKB-KW"/>
</dbReference>
<keyword evidence="4" id="KW-0862">Zinc</keyword>
<feature type="domain" description="C2H2-type" evidence="6">
    <location>
        <begin position="27"/>
        <end position="49"/>
    </location>
</feature>
<dbReference type="InterPro" id="IPR038254">
    <property type="entry name" value="KIN17_WH-like_sf"/>
</dbReference>
<dbReference type="GO" id="GO:0006260">
    <property type="term" value="P:DNA replication"/>
    <property type="evidence" value="ECO:0007669"/>
    <property type="project" value="TreeGrafter"/>
</dbReference>
<feature type="compositionally biased region" description="Acidic residues" evidence="5">
    <location>
        <begin position="231"/>
        <end position="242"/>
    </location>
</feature>
<comment type="similarity">
    <text evidence="1">Belongs to the KIN17 family.</text>
</comment>
<dbReference type="InterPro" id="IPR013087">
    <property type="entry name" value="Znf_C2H2_type"/>
</dbReference>
<dbReference type="EMBL" id="CAKXYY010000029">
    <property type="protein sequence ID" value="CAH2355609.1"/>
    <property type="molecule type" value="Genomic_DNA"/>
</dbReference>
<dbReference type="InterPro" id="IPR036236">
    <property type="entry name" value="Znf_C2H2_sf"/>
</dbReference>
<dbReference type="Pfam" id="PF10357">
    <property type="entry name" value="WH_KIN17"/>
    <property type="match status" value="1"/>
</dbReference>
<dbReference type="PANTHER" id="PTHR12805:SF0">
    <property type="entry name" value="DNA_RNA-BINDING PROTEIN KIN17"/>
    <property type="match status" value="1"/>
</dbReference>
<dbReference type="Pfam" id="PF25095">
    <property type="entry name" value="C2H2-zf_KIN17"/>
    <property type="match status" value="1"/>
</dbReference>
<keyword evidence="8" id="KW-1185">Reference proteome</keyword>
<evidence type="ECO:0000256" key="4">
    <source>
        <dbReference type="ARBA" id="ARBA00022833"/>
    </source>
</evidence>
<dbReference type="FunFam" id="1.10.10.2030:FF:000001">
    <property type="entry name" value="DNA/RNA-binding protein KIN17, putative"/>
    <property type="match status" value="1"/>
</dbReference>